<proteinExistence type="predicted"/>
<evidence type="ECO:0000313" key="1">
    <source>
        <dbReference type="EMBL" id="GBB86619.1"/>
    </source>
</evidence>
<name>A0A2Z6QLF0_9GLOM</name>
<gene>
    <name evidence="1" type="ORF">RclHR1_01300004</name>
</gene>
<keyword evidence="2" id="KW-1185">Reference proteome</keyword>
<accession>A0A2Z6QLF0</accession>
<sequence length="95" mass="11282">MSVNAEEIDEYPEGNSCPVCKKIYNNTLFWCTVCDSKRLQDDFSNWTSEFYDLDLCIRNAQLNADAHTKYLEWIPFENLRILRRSIWNCLLCYLG</sequence>
<dbReference type="Proteomes" id="UP000247702">
    <property type="component" value="Unassembled WGS sequence"/>
</dbReference>
<reference evidence="1 2" key="1">
    <citation type="submission" date="2017-11" db="EMBL/GenBank/DDBJ databases">
        <title>The genome of Rhizophagus clarus HR1 reveals common genetic basis of auxotrophy among arbuscular mycorrhizal fungi.</title>
        <authorList>
            <person name="Kobayashi Y."/>
        </authorList>
    </citation>
    <scope>NUCLEOTIDE SEQUENCE [LARGE SCALE GENOMIC DNA]</scope>
    <source>
        <strain evidence="1 2">HR1</strain>
    </source>
</reference>
<dbReference type="AlphaFoldDB" id="A0A2Z6QLF0"/>
<organism evidence="1 2">
    <name type="scientific">Rhizophagus clarus</name>
    <dbReference type="NCBI Taxonomy" id="94130"/>
    <lineage>
        <taxon>Eukaryota</taxon>
        <taxon>Fungi</taxon>
        <taxon>Fungi incertae sedis</taxon>
        <taxon>Mucoromycota</taxon>
        <taxon>Glomeromycotina</taxon>
        <taxon>Glomeromycetes</taxon>
        <taxon>Glomerales</taxon>
        <taxon>Glomeraceae</taxon>
        <taxon>Rhizophagus</taxon>
    </lineage>
</organism>
<protein>
    <submittedName>
        <fullName evidence="1">Uncharacterized protein</fullName>
    </submittedName>
</protein>
<evidence type="ECO:0000313" key="2">
    <source>
        <dbReference type="Proteomes" id="UP000247702"/>
    </source>
</evidence>
<comment type="caution">
    <text evidence="1">The sequence shown here is derived from an EMBL/GenBank/DDBJ whole genome shotgun (WGS) entry which is preliminary data.</text>
</comment>
<dbReference type="EMBL" id="BEXD01000336">
    <property type="protein sequence ID" value="GBB86619.1"/>
    <property type="molecule type" value="Genomic_DNA"/>
</dbReference>